<organism evidence="2 3">
    <name type="scientific">Balaenoptera physalus</name>
    <name type="common">Fin whale</name>
    <name type="synonym">Balaena physalus</name>
    <dbReference type="NCBI Taxonomy" id="9770"/>
    <lineage>
        <taxon>Eukaryota</taxon>
        <taxon>Metazoa</taxon>
        <taxon>Chordata</taxon>
        <taxon>Craniata</taxon>
        <taxon>Vertebrata</taxon>
        <taxon>Euteleostomi</taxon>
        <taxon>Mammalia</taxon>
        <taxon>Eutheria</taxon>
        <taxon>Laurasiatheria</taxon>
        <taxon>Artiodactyla</taxon>
        <taxon>Whippomorpha</taxon>
        <taxon>Cetacea</taxon>
        <taxon>Mysticeti</taxon>
        <taxon>Balaenopteridae</taxon>
        <taxon>Balaenoptera</taxon>
    </lineage>
</organism>
<keyword evidence="3" id="KW-1185">Reference proteome</keyword>
<proteinExistence type="predicted"/>
<dbReference type="AlphaFoldDB" id="A0A643ASA8"/>
<name>A0A643ASA8_BALPH</name>
<feature type="compositionally biased region" description="Basic and acidic residues" evidence="1">
    <location>
        <begin position="35"/>
        <end position="54"/>
    </location>
</feature>
<feature type="region of interest" description="Disordered" evidence="1">
    <location>
        <begin position="19"/>
        <end position="147"/>
    </location>
</feature>
<evidence type="ECO:0000256" key="1">
    <source>
        <dbReference type="SAM" id="MobiDB-lite"/>
    </source>
</evidence>
<feature type="compositionally biased region" description="Basic residues" evidence="1">
    <location>
        <begin position="82"/>
        <end position="91"/>
    </location>
</feature>
<protein>
    <submittedName>
        <fullName evidence="2">Uncharacterized protein</fullName>
    </submittedName>
</protein>
<evidence type="ECO:0000313" key="3">
    <source>
        <dbReference type="Proteomes" id="UP000437017"/>
    </source>
</evidence>
<feature type="compositionally biased region" description="Polar residues" evidence="1">
    <location>
        <begin position="55"/>
        <end position="65"/>
    </location>
</feature>
<evidence type="ECO:0000313" key="2">
    <source>
        <dbReference type="EMBL" id="KAB0336498.1"/>
    </source>
</evidence>
<dbReference type="Proteomes" id="UP000437017">
    <property type="component" value="Unassembled WGS sequence"/>
</dbReference>
<reference evidence="2 3" key="1">
    <citation type="journal article" date="2019" name="PLoS ONE">
        <title>Genomic analyses reveal an absence of contemporary introgressive admixture between fin whales and blue whales, despite known hybrids.</title>
        <authorList>
            <person name="Westbury M.V."/>
            <person name="Petersen B."/>
            <person name="Lorenzen E.D."/>
        </authorList>
    </citation>
    <scope>NUCLEOTIDE SEQUENCE [LARGE SCALE GENOMIC DNA]</scope>
    <source>
        <strain evidence="2">FinWhale-01</strain>
    </source>
</reference>
<gene>
    <name evidence="2" type="ORF">E2I00_006680</name>
</gene>
<feature type="non-terminal residue" evidence="2">
    <location>
        <position position="1"/>
    </location>
</feature>
<comment type="caution">
    <text evidence="2">The sequence shown here is derived from an EMBL/GenBank/DDBJ whole genome shotgun (WGS) entry which is preliminary data.</text>
</comment>
<feature type="compositionally biased region" description="Basic and acidic residues" evidence="1">
    <location>
        <begin position="114"/>
        <end position="132"/>
    </location>
</feature>
<sequence length="147" mass="16803">HDEDKIHSDSDTWIRSSSVSRIENKHPNEYAVGAEGHEVKKLKFDKEGEVRDDQTTSSHISSVMTEETEEPASSKNKDKEKRMKRKSKKKIQEKESDDALTINEENSAENNQIEESHLSLDEKDLHSEDSENRGPASRIPTAMKQKN</sequence>
<dbReference type="EMBL" id="SGJD01060316">
    <property type="protein sequence ID" value="KAB0336498.1"/>
    <property type="molecule type" value="Genomic_DNA"/>
</dbReference>
<feature type="compositionally biased region" description="Polar residues" evidence="1">
    <location>
        <begin position="103"/>
        <end position="113"/>
    </location>
</feature>
<accession>A0A643ASA8</accession>